<dbReference type="Proteomes" id="UP000294299">
    <property type="component" value="Chromosome NFRAN"/>
</dbReference>
<name>A0A484I9Q0_9ARCH</name>
<dbReference type="SUPFAM" id="SSF53720">
    <property type="entry name" value="ALDH-like"/>
    <property type="match status" value="1"/>
</dbReference>
<dbReference type="RefSeq" id="WP_197731096.1">
    <property type="nucleotide sequence ID" value="NZ_LR216287.1"/>
</dbReference>
<dbReference type="GO" id="GO:0004777">
    <property type="term" value="F:succinate-semialdehyde dehydrogenase (NAD+) activity"/>
    <property type="evidence" value="ECO:0007669"/>
    <property type="project" value="TreeGrafter"/>
</dbReference>
<dbReference type="KEGG" id="nfn:NFRAN_0635"/>
<evidence type="ECO:0000256" key="3">
    <source>
        <dbReference type="ARBA" id="ARBA00023002"/>
    </source>
</evidence>
<dbReference type="InterPro" id="IPR044148">
    <property type="entry name" value="ALDH_GabD1-like"/>
</dbReference>
<dbReference type="PANTHER" id="PTHR43217:SF1">
    <property type="entry name" value="SUCCINATE SEMIALDEHYDE DEHYDROGENASE [NAD(P)+] SAD"/>
    <property type="match status" value="1"/>
</dbReference>
<dbReference type="Gene3D" id="3.40.605.10">
    <property type="entry name" value="Aldehyde Dehydrogenase, Chain A, domain 1"/>
    <property type="match status" value="1"/>
</dbReference>
<dbReference type="GO" id="GO:0004030">
    <property type="term" value="F:aldehyde dehydrogenase [NAD(P)+] activity"/>
    <property type="evidence" value="ECO:0007669"/>
    <property type="project" value="InterPro"/>
</dbReference>
<protein>
    <submittedName>
        <fullName evidence="6">Putative succinate-semialdehyde dehydrogenase [NADP(+)]</fullName>
        <ecNumber evidence="6">1.2.1.79</ecNumber>
    </submittedName>
</protein>
<evidence type="ECO:0000313" key="6">
    <source>
        <dbReference type="EMBL" id="VFJ12957.1"/>
    </source>
</evidence>
<dbReference type="InterPro" id="IPR047110">
    <property type="entry name" value="GABD/Sad-like"/>
</dbReference>
<organism evidence="6 7">
    <name type="scientific">Candidatus Nitrosocosmicus franklandianus</name>
    <dbReference type="NCBI Taxonomy" id="1798806"/>
    <lineage>
        <taxon>Archaea</taxon>
        <taxon>Nitrososphaerota</taxon>
        <taxon>Nitrososphaeria</taxon>
        <taxon>Nitrososphaerales</taxon>
        <taxon>Nitrososphaeraceae</taxon>
        <taxon>Candidatus Nitrosocosmicus</taxon>
    </lineage>
</organism>
<dbReference type="CDD" id="cd07100">
    <property type="entry name" value="ALDH_SSADH1_GabD1"/>
    <property type="match status" value="1"/>
</dbReference>
<keyword evidence="2" id="KW-0521">NADP</keyword>
<evidence type="ECO:0000256" key="4">
    <source>
        <dbReference type="SAM" id="MobiDB-lite"/>
    </source>
</evidence>
<sequence length="501" mass="55339">MSSSSVSSSRIKNNHDGNYNPSKKIRTVNPYTEEVINEYSVITREEVFDVARKSKKAFKEWRKDYGRRTGYLYAFANELKKERDELAKVATMEMGKTIKEARSEIDKCAWAVEYFADNGGVFLHDEVINTDARKSIVTFEPLGVIASLMPWNFPYWQALRFAAPSLIAGNTIILKPSSVTMQCGLEIERIFEKIGLPDFVFKTVVASGAEAGYLIDSEDVSAVTFTGSVPVGAKVAQHATSRLKKIVLELGGSDPFIVCEDADIDKASSGAVKGRFINCGQSCIASKRFIVVKNIANQFLEKFIEKTERLKIGNPLSEETDIGPLVNQAAVENIDEMVKRAIKEGAELVTGGQRLGNKGQKVGEDGGNGSSLNKGYFYKPTILKNVTPKMEVAREETFGPVAPVIVVEDEQAAIEIANDTQFGLGASVWTQNLNKAEKYSKLLQAGIVTVNNVVISDPRVPFGGIKNSGFGRELSKHGMFEFVNIKSIRFYDQLVHQHYVE</sequence>
<dbReference type="GO" id="GO:0036243">
    <property type="term" value="F:succinate-semialdehyde dehydrogenase (NADP+) activity"/>
    <property type="evidence" value="ECO:0007669"/>
    <property type="project" value="UniProtKB-EC"/>
</dbReference>
<dbReference type="EC" id="1.2.1.79" evidence="6"/>
<evidence type="ECO:0000256" key="2">
    <source>
        <dbReference type="ARBA" id="ARBA00022857"/>
    </source>
</evidence>
<dbReference type="GeneID" id="39420141"/>
<gene>
    <name evidence="6" type="primary">gabD</name>
    <name evidence="6" type="ORF">NFRAN_0635</name>
</gene>
<keyword evidence="3 6" id="KW-0560">Oxidoreductase</keyword>
<dbReference type="PANTHER" id="PTHR43217">
    <property type="entry name" value="SUCCINATE SEMIALDEHYDE DEHYDROGENASE [NAD(P)+] SAD"/>
    <property type="match status" value="1"/>
</dbReference>
<proteinExistence type="inferred from homology"/>
<dbReference type="InterPro" id="IPR016161">
    <property type="entry name" value="Ald_DH/histidinol_DH"/>
</dbReference>
<accession>A0A484I9Q0</accession>
<keyword evidence="7" id="KW-1185">Reference proteome</keyword>
<feature type="region of interest" description="Disordered" evidence="4">
    <location>
        <begin position="1"/>
        <end position="25"/>
    </location>
</feature>
<dbReference type="InterPro" id="IPR016162">
    <property type="entry name" value="Ald_DH_N"/>
</dbReference>
<evidence type="ECO:0000259" key="5">
    <source>
        <dbReference type="Pfam" id="PF00171"/>
    </source>
</evidence>
<dbReference type="EMBL" id="LR216287">
    <property type="protein sequence ID" value="VFJ12957.1"/>
    <property type="molecule type" value="Genomic_DNA"/>
</dbReference>
<comment type="similarity">
    <text evidence="1">Belongs to the aldehyde dehydrogenase family.</text>
</comment>
<dbReference type="OrthoDB" id="6342at2157"/>
<reference evidence="6 7" key="1">
    <citation type="submission" date="2019-02" db="EMBL/GenBank/DDBJ databases">
        <authorList>
            <person name="Lehtovirta-Morley E L."/>
        </authorList>
    </citation>
    <scope>NUCLEOTIDE SEQUENCE [LARGE SCALE GENOMIC DNA]</scope>
    <source>
        <strain evidence="6">NFRAN1</strain>
    </source>
</reference>
<dbReference type="InterPro" id="IPR016163">
    <property type="entry name" value="Ald_DH_C"/>
</dbReference>
<dbReference type="AlphaFoldDB" id="A0A484I9Q0"/>
<evidence type="ECO:0000313" key="7">
    <source>
        <dbReference type="Proteomes" id="UP000294299"/>
    </source>
</evidence>
<dbReference type="InterPro" id="IPR016160">
    <property type="entry name" value="Ald_DH_CS_CYS"/>
</dbReference>
<dbReference type="PROSITE" id="PS00070">
    <property type="entry name" value="ALDEHYDE_DEHYDR_CYS"/>
    <property type="match status" value="1"/>
</dbReference>
<dbReference type="Pfam" id="PF00171">
    <property type="entry name" value="Aldedh"/>
    <property type="match status" value="1"/>
</dbReference>
<dbReference type="FunFam" id="3.40.309.10:FF:000009">
    <property type="entry name" value="Aldehyde dehydrogenase A"/>
    <property type="match status" value="1"/>
</dbReference>
<dbReference type="InterPro" id="IPR015590">
    <property type="entry name" value="Aldehyde_DH_dom"/>
</dbReference>
<feature type="domain" description="Aldehyde dehydrogenase" evidence="5">
    <location>
        <begin position="22"/>
        <end position="488"/>
    </location>
</feature>
<dbReference type="Gene3D" id="3.40.309.10">
    <property type="entry name" value="Aldehyde Dehydrogenase, Chain A, domain 2"/>
    <property type="match status" value="1"/>
</dbReference>
<evidence type="ECO:0000256" key="1">
    <source>
        <dbReference type="ARBA" id="ARBA00009986"/>
    </source>
</evidence>